<evidence type="ECO:0000313" key="5">
    <source>
        <dbReference type="EMBL" id="KEQ79535.1"/>
    </source>
</evidence>
<dbReference type="AlphaFoldDB" id="A0A074X230"/>
<evidence type="ECO:0000313" key="6">
    <source>
        <dbReference type="Proteomes" id="UP000030706"/>
    </source>
</evidence>
<organism evidence="5 6">
    <name type="scientific">Aureobasidium pullulans EXF-150</name>
    <dbReference type="NCBI Taxonomy" id="1043002"/>
    <lineage>
        <taxon>Eukaryota</taxon>
        <taxon>Fungi</taxon>
        <taxon>Dikarya</taxon>
        <taxon>Ascomycota</taxon>
        <taxon>Pezizomycotina</taxon>
        <taxon>Dothideomycetes</taxon>
        <taxon>Dothideomycetidae</taxon>
        <taxon>Dothideales</taxon>
        <taxon>Saccotheciaceae</taxon>
        <taxon>Aureobasidium</taxon>
    </lineage>
</organism>
<dbReference type="RefSeq" id="XP_029755722.1">
    <property type="nucleotide sequence ID" value="XM_029904252.1"/>
</dbReference>
<dbReference type="SUPFAM" id="SSF52540">
    <property type="entry name" value="P-loop containing nucleoside triphosphate hydrolases"/>
    <property type="match status" value="1"/>
</dbReference>
<reference evidence="5 6" key="1">
    <citation type="journal article" date="2014" name="BMC Genomics">
        <title>Genome sequencing of four Aureobasidium pullulans varieties: biotechnological potential, stress tolerance, and description of new species.</title>
        <authorList>
            <person name="Gostin Ar C."/>
            <person name="Ohm R.A."/>
            <person name="Kogej T."/>
            <person name="Sonjak S."/>
            <person name="Turk M."/>
            <person name="Zajc J."/>
            <person name="Zalar P."/>
            <person name="Grube M."/>
            <person name="Sun H."/>
            <person name="Han J."/>
            <person name="Sharma A."/>
            <person name="Chiniquy J."/>
            <person name="Ngan C.Y."/>
            <person name="Lipzen A."/>
            <person name="Barry K."/>
            <person name="Grigoriev I.V."/>
            <person name="Gunde-Cimerman N."/>
        </authorList>
    </citation>
    <scope>NUCLEOTIDE SEQUENCE [LARGE SCALE GENOMIC DNA]</scope>
    <source>
        <strain evidence="5 6">EXF-150</strain>
    </source>
</reference>
<dbReference type="GO" id="GO:0140664">
    <property type="term" value="F:ATP-dependent DNA damage sensor activity"/>
    <property type="evidence" value="ECO:0007669"/>
    <property type="project" value="InterPro"/>
</dbReference>
<dbReference type="InterPro" id="IPR027417">
    <property type="entry name" value="P-loop_NTPase"/>
</dbReference>
<feature type="domain" description="RecA family profile 1" evidence="4">
    <location>
        <begin position="94"/>
        <end position="277"/>
    </location>
</feature>
<dbReference type="Proteomes" id="UP000030706">
    <property type="component" value="Unassembled WGS sequence"/>
</dbReference>
<dbReference type="GO" id="GO:0042148">
    <property type="term" value="P:DNA strand invasion"/>
    <property type="evidence" value="ECO:0007669"/>
    <property type="project" value="TreeGrafter"/>
</dbReference>
<dbReference type="GeneID" id="40746558"/>
<protein>
    <submittedName>
        <fullName evidence="5">p-loop containing nucleoside triphosphate hydrolase protein</fullName>
    </submittedName>
</protein>
<evidence type="ECO:0000256" key="1">
    <source>
        <dbReference type="ARBA" id="ARBA00022741"/>
    </source>
</evidence>
<accession>A0A074X230</accession>
<keyword evidence="2" id="KW-0067">ATP-binding</keyword>
<dbReference type="GO" id="GO:0003697">
    <property type="term" value="F:single-stranded DNA binding"/>
    <property type="evidence" value="ECO:0007669"/>
    <property type="project" value="TreeGrafter"/>
</dbReference>
<dbReference type="GO" id="GO:0006312">
    <property type="term" value="P:mitotic recombination"/>
    <property type="evidence" value="ECO:0007669"/>
    <property type="project" value="TreeGrafter"/>
</dbReference>
<name>A0A074X230_AURPU</name>
<keyword evidence="5" id="KW-0378">Hydrolase</keyword>
<dbReference type="GO" id="GO:0061982">
    <property type="term" value="P:meiosis I cell cycle process"/>
    <property type="evidence" value="ECO:0007669"/>
    <property type="project" value="UniProtKB-ARBA"/>
</dbReference>
<dbReference type="HOGENOM" id="CLU_013059_1_1_1"/>
<dbReference type="PANTHER" id="PTHR22942:SF66">
    <property type="entry name" value="RE19845P"/>
    <property type="match status" value="1"/>
</dbReference>
<keyword evidence="1" id="KW-0547">Nucleotide-binding</keyword>
<evidence type="ECO:0000256" key="3">
    <source>
        <dbReference type="SAM" id="MobiDB-lite"/>
    </source>
</evidence>
<feature type="region of interest" description="Disordered" evidence="3">
    <location>
        <begin position="70"/>
        <end position="94"/>
    </location>
</feature>
<proteinExistence type="predicted"/>
<dbReference type="EMBL" id="KL585005">
    <property type="protein sequence ID" value="KEQ79535.1"/>
    <property type="molecule type" value="Genomic_DNA"/>
</dbReference>
<dbReference type="OrthoDB" id="1861185at2759"/>
<dbReference type="GO" id="GO:0016787">
    <property type="term" value="F:hydrolase activity"/>
    <property type="evidence" value="ECO:0007669"/>
    <property type="project" value="UniProtKB-KW"/>
</dbReference>
<dbReference type="GO" id="GO:0000150">
    <property type="term" value="F:DNA strand exchange activity"/>
    <property type="evidence" value="ECO:0007669"/>
    <property type="project" value="TreeGrafter"/>
</dbReference>
<dbReference type="GO" id="GO:0005524">
    <property type="term" value="F:ATP binding"/>
    <property type="evidence" value="ECO:0007669"/>
    <property type="project" value="UniProtKB-KW"/>
</dbReference>
<dbReference type="InterPro" id="IPR013632">
    <property type="entry name" value="Rad51_C"/>
</dbReference>
<feature type="compositionally biased region" description="Basic and acidic residues" evidence="3">
    <location>
        <begin position="70"/>
        <end position="92"/>
    </location>
</feature>
<dbReference type="Pfam" id="PF08423">
    <property type="entry name" value="Rad51"/>
    <property type="match status" value="1"/>
</dbReference>
<gene>
    <name evidence="5" type="ORF">M438DRAFT_339736</name>
</gene>
<keyword evidence="6" id="KW-1185">Reference proteome</keyword>
<dbReference type="STRING" id="1043002.A0A074X230"/>
<dbReference type="GO" id="GO:0000730">
    <property type="term" value="P:DNA recombinase assembly"/>
    <property type="evidence" value="ECO:0007669"/>
    <property type="project" value="TreeGrafter"/>
</dbReference>
<evidence type="ECO:0000259" key="4">
    <source>
        <dbReference type="PROSITE" id="PS50162"/>
    </source>
</evidence>
<sequence>MSDIIQLLPNIDTEPFEKVLERLEKANISSNDLMTLGPVDVARRADVSIDQVRELTATLIAQLHAQLGFDESRNGHSEEEDATAKSGEEDTRPTWSHISTLDDDLDAALGGGFPAGQVCEITGESAAGKTQLLLTLLLAVQLAPPKGLGKTALYLSTEAPLSTTRLNQILTRHPYLSLLSESERPSLSRVQSAQLQDLESQDHVLRYQVPVQIARANVGLIIIDSIAANFRAEFDRAGAASSSDALARRSLQLTQLGSHLRDLARTHNVAVVVANQVLDRFGPIASYFDAAVTPTPLSQSSVSTQVSNANNNNAVPPQLSQQPIQVFSTNDPLSLDHQQRFFTGWGDQRFLRDLKTPSLGLTWTNQLSARIVLLKQPILKPQDYLLGPGMDIVGWKRHLKVAFSAWSRDNNGVDGVEFEVCEEGIRSKKADDNTGTNEAT</sequence>
<dbReference type="InterPro" id="IPR020588">
    <property type="entry name" value="RecA_ATP-bd"/>
</dbReference>
<dbReference type="Gene3D" id="3.40.50.300">
    <property type="entry name" value="P-loop containing nucleotide triphosphate hydrolases"/>
    <property type="match status" value="1"/>
</dbReference>
<dbReference type="PANTHER" id="PTHR22942">
    <property type="entry name" value="RECA/RAD51/RADA DNA STRAND-PAIRING FAMILY MEMBER"/>
    <property type="match status" value="1"/>
</dbReference>
<evidence type="ECO:0000256" key="2">
    <source>
        <dbReference type="ARBA" id="ARBA00022840"/>
    </source>
</evidence>
<dbReference type="GO" id="GO:0003690">
    <property type="term" value="F:double-stranded DNA binding"/>
    <property type="evidence" value="ECO:0007669"/>
    <property type="project" value="TreeGrafter"/>
</dbReference>
<dbReference type="PROSITE" id="PS50162">
    <property type="entry name" value="RECA_2"/>
    <property type="match status" value="1"/>
</dbReference>